<keyword evidence="3" id="KW-1185">Reference proteome</keyword>
<dbReference type="Proteomes" id="UP000015453">
    <property type="component" value="Unassembled WGS sequence"/>
</dbReference>
<evidence type="ECO:0000313" key="3">
    <source>
        <dbReference type="Proteomes" id="UP000015453"/>
    </source>
</evidence>
<proteinExistence type="predicted"/>
<dbReference type="EMBL" id="AUSU01005332">
    <property type="protein sequence ID" value="EPS63660.1"/>
    <property type="molecule type" value="Genomic_DNA"/>
</dbReference>
<accession>S8CA20</accession>
<comment type="caution">
    <text evidence="2">The sequence shown here is derived from an EMBL/GenBank/DDBJ whole genome shotgun (WGS) entry which is preliminary data.</text>
</comment>
<organism evidence="2 3">
    <name type="scientific">Genlisea aurea</name>
    <dbReference type="NCBI Taxonomy" id="192259"/>
    <lineage>
        <taxon>Eukaryota</taxon>
        <taxon>Viridiplantae</taxon>
        <taxon>Streptophyta</taxon>
        <taxon>Embryophyta</taxon>
        <taxon>Tracheophyta</taxon>
        <taxon>Spermatophyta</taxon>
        <taxon>Magnoliopsida</taxon>
        <taxon>eudicotyledons</taxon>
        <taxon>Gunneridae</taxon>
        <taxon>Pentapetalae</taxon>
        <taxon>asterids</taxon>
        <taxon>lamiids</taxon>
        <taxon>Lamiales</taxon>
        <taxon>Lentibulariaceae</taxon>
        <taxon>Genlisea</taxon>
    </lineage>
</organism>
<protein>
    <submittedName>
        <fullName evidence="2">Uncharacterized protein</fullName>
    </submittedName>
</protein>
<sequence>MPLDFVVGSLDDMLEFHTNRFEEATPERASFRSMNPTFDPPAPMRSDSSRGITSFLYSAKRWSPPKVLLQKGGTLLAFHNGRLQSSFDISIDQPGVTAPEYSSINICTEHTSPPDSKERSSTSKLVAYKETLYLKG</sequence>
<name>S8CA20_9LAMI</name>
<evidence type="ECO:0000313" key="2">
    <source>
        <dbReference type="EMBL" id="EPS63660.1"/>
    </source>
</evidence>
<dbReference type="AlphaFoldDB" id="S8CA20"/>
<feature type="region of interest" description="Disordered" evidence="1">
    <location>
        <begin position="27"/>
        <end position="47"/>
    </location>
</feature>
<reference evidence="2 3" key="1">
    <citation type="journal article" date="2013" name="BMC Genomics">
        <title>The miniature genome of a carnivorous plant Genlisea aurea contains a low number of genes and short non-coding sequences.</title>
        <authorList>
            <person name="Leushkin E.V."/>
            <person name="Sutormin R.A."/>
            <person name="Nabieva E.R."/>
            <person name="Penin A.A."/>
            <person name="Kondrashov A.S."/>
            <person name="Logacheva M.D."/>
        </authorList>
    </citation>
    <scope>NUCLEOTIDE SEQUENCE [LARGE SCALE GENOMIC DNA]</scope>
</reference>
<evidence type="ECO:0000256" key="1">
    <source>
        <dbReference type="SAM" id="MobiDB-lite"/>
    </source>
</evidence>
<gene>
    <name evidence="2" type="ORF">M569_11124</name>
</gene>